<comment type="similarity">
    <text evidence="2 6">Belongs to the FPP/GGPP synthase family.</text>
</comment>
<dbReference type="OMA" id="ARTHRSM"/>
<evidence type="ECO:0000256" key="3">
    <source>
        <dbReference type="ARBA" id="ARBA00022679"/>
    </source>
</evidence>
<evidence type="ECO:0000256" key="5">
    <source>
        <dbReference type="ARBA" id="ARBA00022842"/>
    </source>
</evidence>
<evidence type="ECO:0000313" key="7">
    <source>
        <dbReference type="EMBL" id="NMW86988.1"/>
    </source>
</evidence>
<dbReference type="SFLD" id="SFLDS00005">
    <property type="entry name" value="Isoprenoid_Synthase_Type_I"/>
    <property type="match status" value="1"/>
</dbReference>
<dbReference type="GeneID" id="55565889"/>
<gene>
    <name evidence="8" type="primary">ispB</name>
    <name evidence="7" type="ORF">HHJ67_04385</name>
    <name evidence="8" type="ORF">NCTC11820_00802</name>
</gene>
<dbReference type="GO" id="GO:0046872">
    <property type="term" value="F:metal ion binding"/>
    <property type="evidence" value="ECO:0007669"/>
    <property type="project" value="UniProtKB-KW"/>
</dbReference>
<keyword evidence="3 6" id="KW-0808">Transferase</keyword>
<dbReference type="RefSeq" id="WP_013189608.1">
    <property type="nucleotide sequence ID" value="NZ_CP068112.1"/>
</dbReference>
<reference evidence="7 10" key="2">
    <citation type="submission" date="2020-04" db="EMBL/GenBank/DDBJ databases">
        <title>Antimicrobial susceptibility and clonality of vaginal-derived multi-drug resistant Mobiluncus isolates in China.</title>
        <authorList>
            <person name="Zhang X."/>
        </authorList>
    </citation>
    <scope>NUCLEOTIDE SEQUENCE [LARGE SCALE GENOMIC DNA]</scope>
    <source>
        <strain evidence="7 10">19</strain>
    </source>
</reference>
<accession>A0A2X2YDV0</accession>
<dbReference type="CDD" id="cd00685">
    <property type="entry name" value="Trans_IPPS_HT"/>
    <property type="match status" value="1"/>
</dbReference>
<dbReference type="SUPFAM" id="SSF48576">
    <property type="entry name" value="Terpenoid synthases"/>
    <property type="match status" value="1"/>
</dbReference>
<dbReference type="InterPro" id="IPR033749">
    <property type="entry name" value="Polyprenyl_synt_CS"/>
</dbReference>
<evidence type="ECO:0000256" key="2">
    <source>
        <dbReference type="ARBA" id="ARBA00006706"/>
    </source>
</evidence>
<dbReference type="PANTHER" id="PTHR12001">
    <property type="entry name" value="GERANYLGERANYL PYROPHOSPHATE SYNTHASE"/>
    <property type="match status" value="1"/>
</dbReference>
<dbReference type="Pfam" id="PF00348">
    <property type="entry name" value="polyprenyl_synt"/>
    <property type="match status" value="1"/>
</dbReference>
<evidence type="ECO:0000313" key="9">
    <source>
        <dbReference type="Proteomes" id="UP000250245"/>
    </source>
</evidence>
<sequence>MLEEISLIADVRSGVSARLAEPWKYCNSKALTNAQLDGFSAPASGLLTRGKRFRAIAAYMGWISAAGPLRTGEIPDQLLDLGASLELFQTSALVHDDIIDNAIKRRGLPAAQIAFMTSFPMGGPRFGDSAAILWGDLLYAAANSYFSQAISTLSVENAHRASNFFVTMQAEVAYGQFLDLSAETRELSPDMPPSREAAMEIIKHKTARYSVVIPLLLGAALRGANDSLIEQLEGFATPLGVAYQLRDDDLGIFGDQELTGKPSGDDIRSGKRTAQLALAWEMTDDRGRDYLMRYWGAPDLTPPIIDNICAIITGSGARRAISDLMNEHLEQSQEFLDAMPCDAEVKRQLAAFGSSLVNRAS</sequence>
<evidence type="ECO:0000256" key="1">
    <source>
        <dbReference type="ARBA" id="ARBA00001946"/>
    </source>
</evidence>
<dbReference type="GO" id="GO:0008299">
    <property type="term" value="P:isoprenoid biosynthetic process"/>
    <property type="evidence" value="ECO:0007669"/>
    <property type="project" value="InterPro"/>
</dbReference>
<dbReference type="Gene3D" id="1.10.600.10">
    <property type="entry name" value="Farnesyl Diphosphate Synthase"/>
    <property type="match status" value="1"/>
</dbReference>
<reference evidence="8 9" key="1">
    <citation type="submission" date="2018-06" db="EMBL/GenBank/DDBJ databases">
        <authorList>
            <consortium name="Pathogen Informatics"/>
            <person name="Doyle S."/>
        </authorList>
    </citation>
    <scope>NUCLEOTIDE SEQUENCE [LARGE SCALE GENOMIC DNA]</scope>
    <source>
        <strain evidence="8 9">NCTC11820</strain>
    </source>
</reference>
<protein>
    <submittedName>
        <fullName evidence="8">Octaprenyl-diphosphate synthase</fullName>
        <ecNumber evidence="8">2.5.1.90</ecNumber>
    </submittedName>
    <submittedName>
        <fullName evidence="7">Polyprenyl synthetase family protein</fullName>
    </submittedName>
</protein>
<proteinExistence type="inferred from homology"/>
<dbReference type="PANTHER" id="PTHR12001:SF85">
    <property type="entry name" value="SHORT CHAIN ISOPRENYL DIPHOSPHATE SYNTHASE"/>
    <property type="match status" value="1"/>
</dbReference>
<comment type="cofactor">
    <cofactor evidence="1">
        <name>Mg(2+)</name>
        <dbReference type="ChEBI" id="CHEBI:18420"/>
    </cofactor>
</comment>
<dbReference type="EMBL" id="JABCUI010000001">
    <property type="protein sequence ID" value="NMW86988.1"/>
    <property type="molecule type" value="Genomic_DNA"/>
</dbReference>
<dbReference type="GO" id="GO:0106350">
    <property type="term" value="F:all-trans-octaprenyl-diphosphate synthase activity"/>
    <property type="evidence" value="ECO:0007669"/>
    <property type="project" value="UniProtKB-EC"/>
</dbReference>
<dbReference type="InterPro" id="IPR000092">
    <property type="entry name" value="Polyprenyl_synt"/>
</dbReference>
<keyword evidence="5" id="KW-0460">Magnesium</keyword>
<evidence type="ECO:0000313" key="8">
    <source>
        <dbReference type="EMBL" id="SQB64458.1"/>
    </source>
</evidence>
<dbReference type="InterPro" id="IPR008949">
    <property type="entry name" value="Isoprenoid_synthase_dom_sf"/>
</dbReference>
<dbReference type="EMBL" id="UASJ01000001">
    <property type="protein sequence ID" value="SQB64458.1"/>
    <property type="molecule type" value="Genomic_DNA"/>
</dbReference>
<dbReference type="AlphaFoldDB" id="A0A2X2YDV0"/>
<keyword evidence="4" id="KW-0479">Metal-binding</keyword>
<evidence type="ECO:0000256" key="4">
    <source>
        <dbReference type="ARBA" id="ARBA00022723"/>
    </source>
</evidence>
<name>A0A2X2YDV0_9ACTO</name>
<dbReference type="PROSITE" id="PS00723">
    <property type="entry name" value="POLYPRENYL_SYNTHASE_1"/>
    <property type="match status" value="1"/>
</dbReference>
<evidence type="ECO:0000313" key="10">
    <source>
        <dbReference type="Proteomes" id="UP000553981"/>
    </source>
</evidence>
<dbReference type="EC" id="2.5.1.90" evidence="8"/>
<dbReference type="Proteomes" id="UP000553981">
    <property type="component" value="Unassembled WGS sequence"/>
</dbReference>
<organism evidence="8 9">
    <name type="scientific">Mobiluncus curtisii</name>
    <dbReference type="NCBI Taxonomy" id="2051"/>
    <lineage>
        <taxon>Bacteria</taxon>
        <taxon>Bacillati</taxon>
        <taxon>Actinomycetota</taxon>
        <taxon>Actinomycetes</taxon>
        <taxon>Actinomycetales</taxon>
        <taxon>Actinomycetaceae</taxon>
        <taxon>Mobiluncus</taxon>
    </lineage>
</organism>
<evidence type="ECO:0000256" key="6">
    <source>
        <dbReference type="RuleBase" id="RU004466"/>
    </source>
</evidence>
<dbReference type="Proteomes" id="UP000250245">
    <property type="component" value="Unassembled WGS sequence"/>
</dbReference>